<dbReference type="OrthoDB" id="1524454at2"/>
<dbReference type="InterPro" id="IPR034660">
    <property type="entry name" value="DinB/YfiT-like"/>
</dbReference>
<feature type="signal peptide" evidence="1">
    <location>
        <begin position="1"/>
        <end position="22"/>
    </location>
</feature>
<dbReference type="EMBL" id="SSMC01000001">
    <property type="protein sequence ID" value="THD69385.1"/>
    <property type="molecule type" value="Genomic_DNA"/>
</dbReference>
<evidence type="ECO:0000313" key="3">
    <source>
        <dbReference type="EMBL" id="THD69385.1"/>
    </source>
</evidence>
<proteinExistence type="predicted"/>
<keyword evidence="4" id="KW-1185">Reference proteome</keyword>
<evidence type="ECO:0000259" key="2">
    <source>
        <dbReference type="Pfam" id="PF12867"/>
    </source>
</evidence>
<dbReference type="Gene3D" id="1.20.120.450">
    <property type="entry name" value="dinb family like domain"/>
    <property type="match status" value="1"/>
</dbReference>
<protein>
    <submittedName>
        <fullName evidence="3">DinB family protein</fullName>
    </submittedName>
</protein>
<feature type="chain" id="PRO_5020752586" evidence="1">
    <location>
        <begin position="23"/>
        <end position="204"/>
    </location>
</feature>
<dbReference type="RefSeq" id="WP_136334875.1">
    <property type="nucleotide sequence ID" value="NZ_QXMP01000001.1"/>
</dbReference>
<evidence type="ECO:0000313" key="4">
    <source>
        <dbReference type="Proteomes" id="UP000305939"/>
    </source>
</evidence>
<dbReference type="Proteomes" id="UP000305939">
    <property type="component" value="Unassembled WGS sequence"/>
</dbReference>
<dbReference type="InterPro" id="IPR024775">
    <property type="entry name" value="DinB-like"/>
</dbReference>
<dbReference type="AlphaFoldDB" id="A0A4S3M3P9"/>
<accession>A0A4S3M3P9</accession>
<gene>
    <name evidence="3" type="ORF">E7Z59_03395</name>
</gene>
<evidence type="ECO:0000256" key="1">
    <source>
        <dbReference type="SAM" id="SignalP"/>
    </source>
</evidence>
<feature type="domain" description="DinB-like" evidence="2">
    <location>
        <begin position="39"/>
        <end position="192"/>
    </location>
</feature>
<sequence>MKTKMSTILLIVMCLTINTADAQQGLTKEERKKAINLYDNAMAETDEVIEGLSAAQLRFKPTEDSWSIADCIEHLTLTEDMFMQMIEKSLETPADEAMKANKKFSDKEVFAMITNRDQKMQTQEPLEPSGKWGTTKETMKAFKSSRKQTANMIKKTDKDLRNHYFEFPFGTVDTYQLLIFGAGHQKRHNAQIMEIKNHPDFPTS</sequence>
<dbReference type="Pfam" id="PF12867">
    <property type="entry name" value="DinB_2"/>
    <property type="match status" value="1"/>
</dbReference>
<comment type="caution">
    <text evidence="3">The sequence shown here is derived from an EMBL/GenBank/DDBJ whole genome shotgun (WGS) entry which is preliminary data.</text>
</comment>
<dbReference type="SUPFAM" id="SSF109854">
    <property type="entry name" value="DinB/YfiT-like putative metalloenzymes"/>
    <property type="match status" value="1"/>
</dbReference>
<name>A0A4S3M3P9_9FLAO</name>
<reference evidence="3 4" key="1">
    <citation type="submission" date="2019-04" db="EMBL/GenBank/DDBJ databases">
        <title>Draft genome sequence of Robertkochia marina CC-AMO-30D.</title>
        <authorList>
            <person name="Hameed A."/>
            <person name="Lin S.-Y."/>
            <person name="Shahina M."/>
            <person name="Lai W.-A."/>
            <person name="Young C.-C."/>
        </authorList>
    </citation>
    <scope>NUCLEOTIDE SEQUENCE [LARGE SCALE GENOMIC DNA]</scope>
    <source>
        <strain evidence="3 4">CC-AMO-30D</strain>
    </source>
</reference>
<organism evidence="3 4">
    <name type="scientific">Robertkochia marina</name>
    <dbReference type="NCBI Taxonomy" id="1227945"/>
    <lineage>
        <taxon>Bacteria</taxon>
        <taxon>Pseudomonadati</taxon>
        <taxon>Bacteroidota</taxon>
        <taxon>Flavobacteriia</taxon>
        <taxon>Flavobacteriales</taxon>
        <taxon>Flavobacteriaceae</taxon>
        <taxon>Robertkochia</taxon>
    </lineage>
</organism>
<keyword evidence="1" id="KW-0732">Signal</keyword>